<feature type="region of interest" description="Disordered" evidence="1">
    <location>
        <begin position="1092"/>
        <end position="1120"/>
    </location>
</feature>
<evidence type="ECO:0000313" key="4">
    <source>
        <dbReference type="Proteomes" id="UP000599578"/>
    </source>
</evidence>
<comment type="caution">
    <text evidence="3">The sequence shown here is derived from an EMBL/GenBank/DDBJ whole genome shotgun (WGS) entry which is preliminary data.</text>
</comment>
<evidence type="ECO:0000259" key="2">
    <source>
        <dbReference type="SMART" id="SM00460"/>
    </source>
</evidence>
<accession>A0A917ZH00</accession>
<dbReference type="Gene3D" id="3.10.620.30">
    <property type="match status" value="1"/>
</dbReference>
<dbReference type="Pfam" id="PF09899">
    <property type="entry name" value="DUF2126"/>
    <property type="match status" value="1"/>
</dbReference>
<dbReference type="InterPro" id="IPR002931">
    <property type="entry name" value="Transglutaminase-like"/>
</dbReference>
<gene>
    <name evidence="3" type="ORF">GCM10011348_24370</name>
</gene>
<protein>
    <submittedName>
        <fullName evidence="3">IMP dehydrogenase</fullName>
    </submittedName>
</protein>
<dbReference type="InterPro" id="IPR018667">
    <property type="entry name" value="DUF2126"/>
</dbReference>
<feature type="region of interest" description="Disordered" evidence="1">
    <location>
        <begin position="547"/>
        <end position="588"/>
    </location>
</feature>
<reference evidence="3 4" key="1">
    <citation type="journal article" date="2014" name="Int. J. Syst. Evol. Microbiol.">
        <title>Complete genome sequence of Corynebacterium casei LMG S-19264T (=DSM 44701T), isolated from a smear-ripened cheese.</title>
        <authorList>
            <consortium name="US DOE Joint Genome Institute (JGI-PGF)"/>
            <person name="Walter F."/>
            <person name="Albersmeier A."/>
            <person name="Kalinowski J."/>
            <person name="Ruckert C."/>
        </authorList>
    </citation>
    <scope>NUCLEOTIDE SEQUENCE [LARGE SCALE GENOMIC DNA]</scope>
    <source>
        <strain evidence="3 4">CGMCC 1.7286</strain>
    </source>
</reference>
<dbReference type="InterPro" id="IPR013589">
    <property type="entry name" value="Bac_transglu_N"/>
</dbReference>
<evidence type="ECO:0000313" key="3">
    <source>
        <dbReference type="EMBL" id="GGO82598.1"/>
    </source>
</evidence>
<dbReference type="AlphaFoldDB" id="A0A917ZH00"/>
<dbReference type="SUPFAM" id="SSF54001">
    <property type="entry name" value="Cysteine proteinases"/>
    <property type="match status" value="1"/>
</dbReference>
<feature type="compositionally biased region" description="Basic and acidic residues" evidence="1">
    <location>
        <begin position="573"/>
        <end position="588"/>
    </location>
</feature>
<proteinExistence type="predicted"/>
<organism evidence="3 4">
    <name type="scientific">Marinobacterium nitratireducens</name>
    <dbReference type="NCBI Taxonomy" id="518897"/>
    <lineage>
        <taxon>Bacteria</taxon>
        <taxon>Pseudomonadati</taxon>
        <taxon>Pseudomonadota</taxon>
        <taxon>Gammaproteobacteria</taxon>
        <taxon>Oceanospirillales</taxon>
        <taxon>Oceanospirillaceae</taxon>
        <taxon>Marinobacterium</taxon>
    </lineage>
</organism>
<dbReference type="RefSeq" id="WP_188860868.1">
    <property type="nucleotide sequence ID" value="NZ_BMLT01000005.1"/>
</dbReference>
<feature type="compositionally biased region" description="Basic and acidic residues" evidence="1">
    <location>
        <begin position="547"/>
        <end position="562"/>
    </location>
</feature>
<feature type="domain" description="Transglutaminase-like" evidence="2">
    <location>
        <begin position="173"/>
        <end position="249"/>
    </location>
</feature>
<sequence length="1120" mass="128156">MTIRTKLHHLTRYKFDRHISLSPHVVRLRPAAHSRTPIHGYSLRVKPENHFINWQQDVYGNYLARLVFPEKTDELSIEVEVIADMTVINPFDFFVEEYAEDYPFKYEAELKKELAPYLETEEHDSPLLQAWLARVPREKIRIIDFLVSLNHRLEQEIEYSLRFEPGVQSCQETLELKKGSCRDTGWLLVQILRHLGLAARFVSGYLIQLKPDVKPLDGPAGATEDFTDLHAWCEVYIPGAGWVGLDPTSGLFAGEGHIPLACTPSPGSAAPITGFTDKCEVEFEYSNNVYRIHEDPRTTKPYSDEQWAEIMAVGEAVEAELQALDVRLTMGGEPTFVSVDDMESAQWNTEALGADKLRLAKDLLIRLRERFAPGGMLHYGQGKWYPGEEVPRWALGCFWRLDDKPLWHDPKLLARVDKDLGHSVADAERFMAHLCSELQLDSSYIQTAYEDVLHYIAREQELPANVDPLKADLSDDLERRRIARLLQRGLNTATGYILPLSWDYGVSQWRSCHWPLRRDTLTLIPGDSPMGFRLPLNSLPWVAEEKREREAERDPFAEREPLPDTAYQVSHSDSPRENRTVMDTPADARPEDNRVTEVIRTTLCVEPRDGKLHVFLPPLQYLEHYVELINAIERTAAQLKLPVILEGYEPPRDHRLQRLLVTPDPGVIEVNIHPAGSWKELVDNTSALYEEAHQSRLGTEAFMLDGRHSGTGGGNHITLGGRTPADSPMLRRPDLLRSFVTYWQHHPSLSYLFSGMFIGPTSQAPRVDEGRDEALYELEIAFQQMPEGIVDQPWLVDRLMRNLLVDITGNTHRAEFCIDKLYAPGSPTGRLGLLEFRGFEMPPHSRMALVQALLLRALLVRFWKEPYRKPLVRWGTALHDRFMLPHYAWSDVKDVVADLQSHGIPFQLEWLAPFEEFRYPHYGRVQIDDMSLELRWAIEPWHVLGEEISSFGTARYVDSSVERVQIKLDGLTDGRYVLACNGRRVPLHNTGRHGEYVAGVRFRAWQPPSALHPTIGIHAPLVFDLIDTWNGLSVGGCTYHVSHPGGRSYDTYPVNDFEAESRRVNRFWDYGHTPGPFTPRPEFDAIREFFPHEEAPKPMAPPPEEPTGEYPHTLDLRRQP</sequence>
<keyword evidence="4" id="KW-1185">Reference proteome</keyword>
<dbReference type="PANTHER" id="PTHR33490:SF1">
    <property type="entry name" value="SLL1233 PROTEIN"/>
    <property type="match status" value="1"/>
</dbReference>
<name>A0A917ZH00_9GAMM</name>
<dbReference type="InterPro" id="IPR038765">
    <property type="entry name" value="Papain-like_cys_pep_sf"/>
</dbReference>
<evidence type="ECO:0000256" key="1">
    <source>
        <dbReference type="SAM" id="MobiDB-lite"/>
    </source>
</evidence>
<dbReference type="Pfam" id="PF01841">
    <property type="entry name" value="Transglut_core"/>
    <property type="match status" value="1"/>
</dbReference>
<dbReference type="PANTHER" id="PTHR33490">
    <property type="entry name" value="BLR5614 PROTEIN-RELATED"/>
    <property type="match status" value="1"/>
</dbReference>
<dbReference type="Pfam" id="PF08379">
    <property type="entry name" value="Bact_transglu_N"/>
    <property type="match status" value="1"/>
</dbReference>
<dbReference type="EMBL" id="BMLT01000005">
    <property type="protein sequence ID" value="GGO82598.1"/>
    <property type="molecule type" value="Genomic_DNA"/>
</dbReference>
<dbReference type="Proteomes" id="UP000599578">
    <property type="component" value="Unassembled WGS sequence"/>
</dbReference>
<dbReference type="SMART" id="SM00460">
    <property type="entry name" value="TGc"/>
    <property type="match status" value="1"/>
</dbReference>